<reference evidence="1 2" key="1">
    <citation type="journal article" date="2010" name="J. Bacteriol.">
        <title>Genome sequence of Lentisphaera araneosa HTCC2155T, the type species of the order Lentisphaerales in the phylum Lentisphaerae.</title>
        <authorList>
            <person name="Thrash J.C."/>
            <person name="Cho J.C."/>
            <person name="Vergin K.L."/>
            <person name="Morris R.M."/>
            <person name="Giovannoni S.J."/>
        </authorList>
    </citation>
    <scope>NUCLEOTIDE SEQUENCE [LARGE SCALE GENOMIC DNA]</scope>
    <source>
        <strain evidence="1 2">HTCC2155</strain>
    </source>
</reference>
<dbReference type="AlphaFoldDB" id="A6DNT6"/>
<dbReference type="EMBL" id="ABCK01000014">
    <property type="protein sequence ID" value="EDM26745.1"/>
    <property type="molecule type" value="Genomic_DNA"/>
</dbReference>
<gene>
    <name evidence="1" type="ORF">LNTAR_18900</name>
</gene>
<evidence type="ECO:0000313" key="2">
    <source>
        <dbReference type="Proteomes" id="UP000004947"/>
    </source>
</evidence>
<organism evidence="1 2">
    <name type="scientific">Lentisphaera araneosa HTCC2155</name>
    <dbReference type="NCBI Taxonomy" id="313628"/>
    <lineage>
        <taxon>Bacteria</taxon>
        <taxon>Pseudomonadati</taxon>
        <taxon>Lentisphaerota</taxon>
        <taxon>Lentisphaeria</taxon>
        <taxon>Lentisphaerales</taxon>
        <taxon>Lentisphaeraceae</taxon>
        <taxon>Lentisphaera</taxon>
    </lineage>
</organism>
<protein>
    <submittedName>
        <fullName evidence="1">Uncharacterized protein</fullName>
    </submittedName>
</protein>
<evidence type="ECO:0000313" key="1">
    <source>
        <dbReference type="EMBL" id="EDM26745.1"/>
    </source>
</evidence>
<keyword evidence="2" id="KW-1185">Reference proteome</keyword>
<proteinExistence type="predicted"/>
<sequence length="65" mass="7543">MKKHGVDLLCKKVKINHNEGRSPVAWSRIEKSLLGELEAKVSSRRNCIKLFILLDYQKNYSKAEK</sequence>
<name>A6DNT6_9BACT</name>
<dbReference type="Proteomes" id="UP000004947">
    <property type="component" value="Unassembled WGS sequence"/>
</dbReference>
<accession>A6DNT6</accession>
<comment type="caution">
    <text evidence="1">The sequence shown here is derived from an EMBL/GenBank/DDBJ whole genome shotgun (WGS) entry which is preliminary data.</text>
</comment>
<dbReference type="STRING" id="313628.LNTAR_18900"/>